<comment type="caution">
    <text evidence="1">The sequence shown here is derived from an EMBL/GenBank/DDBJ whole genome shotgun (WGS) entry which is preliminary data.</text>
</comment>
<keyword evidence="2" id="KW-1185">Reference proteome</keyword>
<evidence type="ECO:0000313" key="1">
    <source>
        <dbReference type="EMBL" id="KAJ0020302.1"/>
    </source>
</evidence>
<sequence>MYVFGDTNSEKLRMIIRQNDEEVDEFNFDPKCNDWEDYIVNTHIPGLVRYALRR</sequence>
<organism evidence="1 2">
    <name type="scientific">Pistacia integerrima</name>
    <dbReference type="NCBI Taxonomy" id="434235"/>
    <lineage>
        <taxon>Eukaryota</taxon>
        <taxon>Viridiplantae</taxon>
        <taxon>Streptophyta</taxon>
        <taxon>Embryophyta</taxon>
        <taxon>Tracheophyta</taxon>
        <taxon>Spermatophyta</taxon>
        <taxon>Magnoliopsida</taxon>
        <taxon>eudicotyledons</taxon>
        <taxon>Gunneridae</taxon>
        <taxon>Pentapetalae</taxon>
        <taxon>rosids</taxon>
        <taxon>malvids</taxon>
        <taxon>Sapindales</taxon>
        <taxon>Anacardiaceae</taxon>
        <taxon>Pistacia</taxon>
    </lineage>
</organism>
<reference evidence="2" key="1">
    <citation type="journal article" date="2023" name="G3 (Bethesda)">
        <title>Genome assembly and association tests identify interacting loci associated with vigor, precocity, and sex in interspecific pistachio rootstocks.</title>
        <authorList>
            <person name="Palmer W."/>
            <person name="Jacygrad E."/>
            <person name="Sagayaradj S."/>
            <person name="Cavanaugh K."/>
            <person name="Han R."/>
            <person name="Bertier L."/>
            <person name="Beede B."/>
            <person name="Kafkas S."/>
            <person name="Golino D."/>
            <person name="Preece J."/>
            <person name="Michelmore R."/>
        </authorList>
    </citation>
    <scope>NUCLEOTIDE SEQUENCE [LARGE SCALE GENOMIC DNA]</scope>
</reference>
<gene>
    <name evidence="1" type="ORF">Pint_31924</name>
</gene>
<accession>A0ACC0XQF4</accession>
<protein>
    <submittedName>
        <fullName evidence="1">Uncharacterized protein</fullName>
    </submittedName>
</protein>
<dbReference type="Proteomes" id="UP001163603">
    <property type="component" value="Chromosome 11"/>
</dbReference>
<name>A0ACC0XQF4_9ROSI</name>
<evidence type="ECO:0000313" key="2">
    <source>
        <dbReference type="Proteomes" id="UP001163603"/>
    </source>
</evidence>
<proteinExistence type="predicted"/>
<dbReference type="EMBL" id="CM047746">
    <property type="protein sequence ID" value="KAJ0020302.1"/>
    <property type="molecule type" value="Genomic_DNA"/>
</dbReference>